<dbReference type="Proteomes" id="UP001238973">
    <property type="component" value="Unassembled WGS sequence"/>
</dbReference>
<dbReference type="AlphaFoldDB" id="A0AAJ1VB00"/>
<sequence length="166" mass="19383">MRPWSEYEEVEAVFDDSKEHRLYLICEWCANLPLCLYIMLNPSTADMKHCDPTIDKCIKIAKNNGFGSIGVVNIFSLRTPRPEDLLHATVRTLPENMTYIKDAINDAGIIVAAWGEKGQWFNMNYPILKYIEDQGKDLYYLELNKYGWPKHPLFLPEDTIIKEYKF</sequence>
<organism evidence="1 2">
    <name type="scientific">Peribacillus frigoritolerans</name>
    <dbReference type="NCBI Taxonomy" id="450367"/>
    <lineage>
        <taxon>Bacteria</taxon>
        <taxon>Bacillati</taxon>
        <taxon>Bacillota</taxon>
        <taxon>Bacilli</taxon>
        <taxon>Bacillales</taxon>
        <taxon>Bacillaceae</taxon>
        <taxon>Peribacillus</taxon>
    </lineage>
</organism>
<reference evidence="1" key="1">
    <citation type="submission" date="2023-06" db="EMBL/GenBank/DDBJ databases">
        <title>Comparative genomics of Bacillaceae isolates and their secondary metabolite potential.</title>
        <authorList>
            <person name="Song L."/>
            <person name="Nielsen L.J."/>
            <person name="Mohite O."/>
            <person name="Xu X."/>
            <person name="Weber T."/>
            <person name="Kovacs A.T."/>
        </authorList>
    </citation>
    <scope>NUCLEOTIDE SEQUENCE</scope>
    <source>
        <strain evidence="1">G1S1</strain>
    </source>
</reference>
<comment type="caution">
    <text evidence="1">The sequence shown here is derived from an EMBL/GenBank/DDBJ whole genome shotgun (WGS) entry which is preliminary data.</text>
</comment>
<gene>
    <name evidence="1" type="ORF">QUF85_10830</name>
</gene>
<accession>A0AAJ1VB00</accession>
<dbReference type="RefSeq" id="WP_289349580.1">
    <property type="nucleotide sequence ID" value="NZ_JAUCFI010000003.1"/>
</dbReference>
<dbReference type="EMBL" id="JAUCFI010000003">
    <property type="protein sequence ID" value="MDM5283797.1"/>
    <property type="molecule type" value="Genomic_DNA"/>
</dbReference>
<evidence type="ECO:0000313" key="2">
    <source>
        <dbReference type="Proteomes" id="UP001238973"/>
    </source>
</evidence>
<evidence type="ECO:0000313" key="1">
    <source>
        <dbReference type="EMBL" id="MDM5283797.1"/>
    </source>
</evidence>
<dbReference type="InterPro" id="IPR012441">
    <property type="entry name" value="DUF1643"/>
</dbReference>
<dbReference type="Pfam" id="PF07799">
    <property type="entry name" value="DUF1643"/>
    <property type="match status" value="1"/>
</dbReference>
<protein>
    <submittedName>
        <fullName evidence="1">DUF1643 domain-containing protein</fullName>
    </submittedName>
</protein>
<proteinExistence type="predicted"/>
<name>A0AAJ1VB00_9BACI</name>